<feature type="region of interest" description="Disordered" evidence="1">
    <location>
        <begin position="334"/>
        <end position="365"/>
    </location>
</feature>
<evidence type="ECO:0000256" key="1">
    <source>
        <dbReference type="SAM" id="MobiDB-lite"/>
    </source>
</evidence>
<evidence type="ECO:0000313" key="3">
    <source>
        <dbReference type="Proteomes" id="UP000266841"/>
    </source>
</evidence>
<dbReference type="Proteomes" id="UP000266841">
    <property type="component" value="Unassembled WGS sequence"/>
</dbReference>
<gene>
    <name evidence="2" type="ORF">THAOC_36146</name>
</gene>
<sequence>MWARNADASVSDASKPQPTRVIGEEIESPSRRGCLHRRLSHVGLILRLRVQAKPPHSAASVYFVSGKRDPGIRYTSVSAAKKGAAARRRPRCHKNKNSDRHRHPSIAIGHSIDRGLRVAWTALRGRKDAHSAFRGKSALSCFLRHVALGEIISTYDLTKKITEYGRATNKAFVEGLTTYCIMALRATGNVYNILKEHSDDGVPYGCPEGSVDTSMRGRYQDQEGLAFHESYDADETSRKLDYVITQVDICRLERMEKHACGSLGVSCIDDIPSHVFQSKSNDLSLILESDGDDDGSEDVSEFLKRNEHIIDDYSTKLQDELEFSWMVVPECPEEGDDLTRLSQESSSHAEAQAASDDEDTAKTDI</sequence>
<organism evidence="2 3">
    <name type="scientific">Thalassiosira oceanica</name>
    <name type="common">Marine diatom</name>
    <dbReference type="NCBI Taxonomy" id="159749"/>
    <lineage>
        <taxon>Eukaryota</taxon>
        <taxon>Sar</taxon>
        <taxon>Stramenopiles</taxon>
        <taxon>Ochrophyta</taxon>
        <taxon>Bacillariophyta</taxon>
        <taxon>Coscinodiscophyceae</taxon>
        <taxon>Thalassiosirophycidae</taxon>
        <taxon>Thalassiosirales</taxon>
        <taxon>Thalassiosiraceae</taxon>
        <taxon>Thalassiosira</taxon>
    </lineage>
</organism>
<feature type="compositionally biased region" description="Low complexity" evidence="1">
    <location>
        <begin position="342"/>
        <end position="354"/>
    </location>
</feature>
<feature type="non-terminal residue" evidence="2">
    <location>
        <position position="365"/>
    </location>
</feature>
<accession>K0QZW1</accession>
<name>K0QZW1_THAOC</name>
<feature type="compositionally biased region" description="Basic residues" evidence="1">
    <location>
        <begin position="84"/>
        <end position="103"/>
    </location>
</feature>
<evidence type="ECO:0000313" key="2">
    <source>
        <dbReference type="EMBL" id="EJK45243.1"/>
    </source>
</evidence>
<protein>
    <submittedName>
        <fullName evidence="2">Uncharacterized protein</fullName>
    </submittedName>
</protein>
<reference evidence="2 3" key="1">
    <citation type="journal article" date="2012" name="Genome Biol.">
        <title>Genome and low-iron response of an oceanic diatom adapted to chronic iron limitation.</title>
        <authorList>
            <person name="Lommer M."/>
            <person name="Specht M."/>
            <person name="Roy A.S."/>
            <person name="Kraemer L."/>
            <person name="Andreson R."/>
            <person name="Gutowska M.A."/>
            <person name="Wolf J."/>
            <person name="Bergner S.V."/>
            <person name="Schilhabel M.B."/>
            <person name="Klostermeier U.C."/>
            <person name="Beiko R.G."/>
            <person name="Rosenstiel P."/>
            <person name="Hippler M."/>
            <person name="Laroche J."/>
        </authorList>
    </citation>
    <scope>NUCLEOTIDE SEQUENCE [LARGE SCALE GENOMIC DNA]</scope>
    <source>
        <strain evidence="2 3">CCMP1005</strain>
    </source>
</reference>
<dbReference type="EMBL" id="AGNL01048661">
    <property type="protein sequence ID" value="EJK45243.1"/>
    <property type="molecule type" value="Genomic_DNA"/>
</dbReference>
<feature type="region of interest" description="Disordered" evidence="1">
    <location>
        <begin position="78"/>
        <end position="103"/>
    </location>
</feature>
<dbReference type="AlphaFoldDB" id="K0QZW1"/>
<comment type="caution">
    <text evidence="2">The sequence shown here is derived from an EMBL/GenBank/DDBJ whole genome shotgun (WGS) entry which is preliminary data.</text>
</comment>
<keyword evidence="3" id="KW-1185">Reference proteome</keyword>
<feature type="region of interest" description="Disordered" evidence="1">
    <location>
        <begin position="1"/>
        <end position="27"/>
    </location>
</feature>
<proteinExistence type="predicted"/>